<organism evidence="2 4">
    <name type="scientific">Caerostris darwini</name>
    <dbReference type="NCBI Taxonomy" id="1538125"/>
    <lineage>
        <taxon>Eukaryota</taxon>
        <taxon>Metazoa</taxon>
        <taxon>Ecdysozoa</taxon>
        <taxon>Arthropoda</taxon>
        <taxon>Chelicerata</taxon>
        <taxon>Arachnida</taxon>
        <taxon>Araneae</taxon>
        <taxon>Araneomorphae</taxon>
        <taxon>Entelegynae</taxon>
        <taxon>Araneoidea</taxon>
        <taxon>Araneidae</taxon>
        <taxon>Caerostris</taxon>
    </lineage>
</organism>
<dbReference type="Proteomes" id="UP001054837">
    <property type="component" value="Unassembled WGS sequence"/>
</dbReference>
<dbReference type="EMBL" id="BPLQ01010951">
    <property type="protein sequence ID" value="GIY54646.1"/>
    <property type="molecule type" value="Genomic_DNA"/>
</dbReference>
<feature type="chain" id="PRO_5044714465" evidence="1">
    <location>
        <begin position="20"/>
        <end position="93"/>
    </location>
</feature>
<proteinExistence type="predicted"/>
<keyword evidence="4" id="KW-1185">Reference proteome</keyword>
<dbReference type="EMBL" id="BPLQ01010632">
    <property type="protein sequence ID" value="GIY52099.1"/>
    <property type="molecule type" value="Genomic_DNA"/>
</dbReference>
<evidence type="ECO:0000256" key="1">
    <source>
        <dbReference type="SAM" id="SignalP"/>
    </source>
</evidence>
<evidence type="ECO:0000313" key="2">
    <source>
        <dbReference type="EMBL" id="GIY52099.1"/>
    </source>
</evidence>
<protein>
    <submittedName>
        <fullName evidence="2">Uncharacterized protein</fullName>
    </submittedName>
</protein>
<gene>
    <name evidence="2" type="ORF">CDAR_432051</name>
    <name evidence="3" type="ORF">CDAR_605721</name>
</gene>
<feature type="signal peptide" evidence="1">
    <location>
        <begin position="1"/>
        <end position="19"/>
    </location>
</feature>
<name>A0AAV4U2T2_9ARAC</name>
<evidence type="ECO:0000313" key="4">
    <source>
        <dbReference type="Proteomes" id="UP001054837"/>
    </source>
</evidence>
<reference evidence="2 4" key="1">
    <citation type="submission" date="2021-06" db="EMBL/GenBank/DDBJ databases">
        <title>Caerostris darwini draft genome.</title>
        <authorList>
            <person name="Kono N."/>
            <person name="Arakawa K."/>
        </authorList>
    </citation>
    <scope>NUCLEOTIDE SEQUENCE [LARGE SCALE GENOMIC DNA]</scope>
</reference>
<evidence type="ECO:0000313" key="3">
    <source>
        <dbReference type="EMBL" id="GIY54646.1"/>
    </source>
</evidence>
<sequence length="93" mass="10553">MRNLLILTVLPSFIVPLMEEGILKQNPILTIHTILEEEVKKNHRVGCLCHPIKVSIRCGRGCPITSLFLLEVEGVEHYRLRTQINPPETQEAA</sequence>
<accession>A0AAV4U2T2</accession>
<comment type="caution">
    <text evidence="2">The sequence shown here is derived from an EMBL/GenBank/DDBJ whole genome shotgun (WGS) entry which is preliminary data.</text>
</comment>
<keyword evidence="1" id="KW-0732">Signal</keyword>
<dbReference type="AlphaFoldDB" id="A0AAV4U2T2"/>